<dbReference type="AlphaFoldDB" id="A0A840G7R8"/>
<dbReference type="PANTHER" id="PTHR43281:SF1">
    <property type="entry name" value="FARNESYL DIPHOSPHATE SYNTHASE"/>
    <property type="match status" value="1"/>
</dbReference>
<dbReference type="CDD" id="cd00685">
    <property type="entry name" value="Trans_IPPS_HT"/>
    <property type="match status" value="1"/>
</dbReference>
<dbReference type="EMBL" id="JACIGE010000003">
    <property type="protein sequence ID" value="MBB4246758.1"/>
    <property type="molecule type" value="Genomic_DNA"/>
</dbReference>
<dbReference type="InterPro" id="IPR033749">
    <property type="entry name" value="Polyprenyl_synt_CS"/>
</dbReference>
<dbReference type="GO" id="GO:0005737">
    <property type="term" value="C:cytoplasm"/>
    <property type="evidence" value="ECO:0007669"/>
    <property type="project" value="UniProtKB-ARBA"/>
</dbReference>
<evidence type="ECO:0000256" key="2">
    <source>
        <dbReference type="ARBA" id="ARBA00006706"/>
    </source>
</evidence>
<dbReference type="SFLD" id="SFLDG01017">
    <property type="entry name" value="Polyprenyl_Transferase_Like"/>
    <property type="match status" value="1"/>
</dbReference>
<dbReference type="PANTHER" id="PTHR43281">
    <property type="entry name" value="FARNESYL DIPHOSPHATE SYNTHASE"/>
    <property type="match status" value="1"/>
</dbReference>
<dbReference type="Proteomes" id="UP000587070">
    <property type="component" value="Unassembled WGS sequence"/>
</dbReference>
<dbReference type="Pfam" id="PF00348">
    <property type="entry name" value="polyprenyl_synt"/>
    <property type="match status" value="1"/>
</dbReference>
<dbReference type="PROSITE" id="PS00723">
    <property type="entry name" value="POLYPRENYL_SYNTHASE_1"/>
    <property type="match status" value="1"/>
</dbReference>
<dbReference type="SFLD" id="SFLDS00005">
    <property type="entry name" value="Isoprenoid_Synthase_Type_I"/>
    <property type="match status" value="1"/>
</dbReference>
<keyword evidence="5" id="KW-0460">Magnesium</keyword>
<dbReference type="Gene3D" id="1.10.600.10">
    <property type="entry name" value="Farnesyl Diphosphate Synthase"/>
    <property type="match status" value="1"/>
</dbReference>
<proteinExistence type="inferred from homology"/>
<dbReference type="GO" id="GO:0004161">
    <property type="term" value="F:dimethylallyltranstransferase activity"/>
    <property type="evidence" value="ECO:0007669"/>
    <property type="project" value="UniProtKB-EC"/>
</dbReference>
<evidence type="ECO:0000256" key="7">
    <source>
        <dbReference type="RuleBase" id="RU004466"/>
    </source>
</evidence>
<dbReference type="GO" id="GO:0046872">
    <property type="term" value="F:metal ion binding"/>
    <property type="evidence" value="ECO:0007669"/>
    <property type="project" value="UniProtKB-KW"/>
</dbReference>
<dbReference type="InterPro" id="IPR000092">
    <property type="entry name" value="Polyprenyl_synt"/>
</dbReference>
<evidence type="ECO:0000256" key="5">
    <source>
        <dbReference type="ARBA" id="ARBA00022842"/>
    </source>
</evidence>
<evidence type="ECO:0000313" key="8">
    <source>
        <dbReference type="EMBL" id="MBB4246758.1"/>
    </source>
</evidence>
<evidence type="ECO:0000256" key="4">
    <source>
        <dbReference type="ARBA" id="ARBA00022723"/>
    </source>
</evidence>
<keyword evidence="3 7" id="KW-0808">Transferase</keyword>
<dbReference type="SUPFAM" id="SSF48576">
    <property type="entry name" value="Terpenoid synthases"/>
    <property type="match status" value="1"/>
</dbReference>
<dbReference type="RefSeq" id="WP_153115268.1">
    <property type="nucleotide sequence ID" value="NZ_JACIGE010000003.1"/>
</dbReference>
<dbReference type="EC" id="2.5.1.1" evidence="8"/>
<dbReference type="InterPro" id="IPR008949">
    <property type="entry name" value="Isoprenoid_synthase_dom_sf"/>
</dbReference>
<dbReference type="NCBIfam" id="NF045485">
    <property type="entry name" value="FPPsyn"/>
    <property type="match status" value="1"/>
</dbReference>
<keyword evidence="4" id="KW-0479">Metal-binding</keyword>
<sequence length="310" mass="32645">MSTNSANQEAAFGAWMHDVQARIESALGRFLPSSEAIPARLHDAMRYVTLGGGKRVRPLLACAAGELTGATPERLEVAACAVEMIHVYSLVHDDLPCMDDDVLRRGRPTCHVEFDEPTALLVGDSLQTLAFGLLAGDAFGADDDSPVTAARQLEMVGLLAHASGSLGMAGGQAIDLASVGHALNQPELELMHALKTGALIRAATLLGALCGEAMSESEYAALDRYARRAGLLFQVVDDILDCTASTATLGKTAGKDAAADKPTYVSLLGLDGARDLAERLRTDALEALSGFGQGADRLIALTDFITHRKF</sequence>
<name>A0A840G7R8_RHOTE</name>
<dbReference type="OrthoDB" id="9805316at2"/>
<gene>
    <name evidence="8" type="ORF">GGD90_001121</name>
</gene>
<reference evidence="8 9" key="1">
    <citation type="submission" date="2020-08" db="EMBL/GenBank/DDBJ databases">
        <title>Genome sequencing of Purple Non-Sulfur Bacteria from various extreme environments.</title>
        <authorList>
            <person name="Mayer M."/>
        </authorList>
    </citation>
    <scope>NUCLEOTIDE SEQUENCE [LARGE SCALE GENOMIC DNA]</scope>
    <source>
        <strain evidence="8 9">2761</strain>
    </source>
</reference>
<evidence type="ECO:0000256" key="3">
    <source>
        <dbReference type="ARBA" id="ARBA00022679"/>
    </source>
</evidence>
<comment type="similarity">
    <text evidence="2 7">Belongs to the FPP/GGPP synthase family.</text>
</comment>
<keyword evidence="6" id="KW-0414">Isoprene biosynthesis</keyword>
<evidence type="ECO:0000313" key="9">
    <source>
        <dbReference type="Proteomes" id="UP000587070"/>
    </source>
</evidence>
<dbReference type="GO" id="GO:0016114">
    <property type="term" value="P:terpenoid biosynthetic process"/>
    <property type="evidence" value="ECO:0007669"/>
    <property type="project" value="UniProtKB-ARBA"/>
</dbReference>
<dbReference type="FunFam" id="1.10.600.10:FF:000001">
    <property type="entry name" value="Geranylgeranyl diphosphate synthase"/>
    <property type="match status" value="1"/>
</dbReference>
<keyword evidence="9" id="KW-1185">Reference proteome</keyword>
<evidence type="ECO:0000256" key="6">
    <source>
        <dbReference type="ARBA" id="ARBA00023229"/>
    </source>
</evidence>
<dbReference type="EC" id="2.5.1.10" evidence="8"/>
<evidence type="ECO:0000256" key="1">
    <source>
        <dbReference type="ARBA" id="ARBA00001946"/>
    </source>
</evidence>
<comment type="cofactor">
    <cofactor evidence="1">
        <name>Mg(2+)</name>
        <dbReference type="ChEBI" id="CHEBI:18420"/>
    </cofactor>
</comment>
<protein>
    <submittedName>
        <fullName evidence="8">Farnesyl diphosphate synthase</fullName>
        <ecNumber evidence="8">2.5.1.1</ecNumber>
        <ecNumber evidence="8">2.5.1.10</ecNumber>
    </submittedName>
</protein>
<comment type="caution">
    <text evidence="8">The sequence shown here is derived from an EMBL/GenBank/DDBJ whole genome shotgun (WGS) entry which is preliminary data.</text>
</comment>
<accession>A0A840G7R8</accession>
<dbReference type="InterPro" id="IPR053378">
    <property type="entry name" value="Prenyl_diphosphate_synthase"/>
</dbReference>
<organism evidence="8 9">
    <name type="scientific">Rhodocyclus tenuis</name>
    <name type="common">Rhodospirillum tenue</name>
    <dbReference type="NCBI Taxonomy" id="1066"/>
    <lineage>
        <taxon>Bacteria</taxon>
        <taxon>Pseudomonadati</taxon>
        <taxon>Pseudomonadota</taxon>
        <taxon>Betaproteobacteria</taxon>
        <taxon>Rhodocyclales</taxon>
        <taxon>Rhodocyclaceae</taxon>
        <taxon>Rhodocyclus</taxon>
    </lineage>
</organism>
<dbReference type="GO" id="GO:0004337">
    <property type="term" value="F:(2E,6E)-farnesyl diphosphate synthase activity"/>
    <property type="evidence" value="ECO:0007669"/>
    <property type="project" value="UniProtKB-EC"/>
</dbReference>